<dbReference type="Pfam" id="PF09423">
    <property type="entry name" value="PhoD"/>
    <property type="match status" value="1"/>
</dbReference>
<reference evidence="3" key="1">
    <citation type="journal article" date="2011" name="Appl. Environ. Microbiol.">
        <title>An Alkaline Phosphatase/Phosphodiesterase, PhoD, Induced by Salt Stress and Secreted Out of the Cells of Aphanothece halophytica, a Halotolerant Cyanobacterium.</title>
        <authorList>
            <person name="Kageyama H."/>
            <person name="Tripathi K."/>
            <person name="Rai A.K."/>
            <person name="Cha-um S."/>
            <person name="Waditee-Sirisattha R."/>
            <person name="Takabe T."/>
        </authorList>
    </citation>
    <scope>NUCLEOTIDE SEQUENCE</scope>
</reference>
<dbReference type="Gene3D" id="3.60.21.70">
    <property type="entry name" value="PhoD-like phosphatase"/>
    <property type="match status" value="1"/>
</dbReference>
<evidence type="ECO:0000313" key="3">
    <source>
        <dbReference type="EMBL" id="BAK26808.1"/>
    </source>
</evidence>
<dbReference type="EMBL" id="AB602343">
    <property type="protein sequence ID" value="BAK26808.1"/>
    <property type="molecule type" value="Genomic_DNA"/>
</dbReference>
<organism evidence="3">
    <name type="scientific">Aphanothece halophytica</name>
    <dbReference type="NCBI Taxonomy" id="72020"/>
    <lineage>
        <taxon>Bacteria</taxon>
        <taxon>Bacillati</taxon>
        <taxon>Cyanobacteriota</taxon>
        <taxon>Cyanophyceae</taxon>
        <taxon>Oscillatoriophycideae</taxon>
        <taxon>Chroococcales</taxon>
        <taxon>Aphanothecaceae</taxon>
        <taxon>Aphanothece</taxon>
    </lineage>
</organism>
<dbReference type="InterPro" id="IPR052900">
    <property type="entry name" value="Phospholipid_Metab_Enz"/>
</dbReference>
<feature type="domain" description="PhoD-like phosphatase metallophosphatase" evidence="1">
    <location>
        <begin position="155"/>
        <end position="493"/>
    </location>
</feature>
<evidence type="ECO:0000259" key="2">
    <source>
        <dbReference type="Pfam" id="PF16655"/>
    </source>
</evidence>
<dbReference type="PANTHER" id="PTHR43606">
    <property type="entry name" value="PHOSPHATASE, PUTATIVE (AFU_ORTHOLOGUE AFUA_6G08710)-RELATED"/>
    <property type="match status" value="1"/>
</dbReference>
<dbReference type="Pfam" id="PF16655">
    <property type="entry name" value="PhoD_N"/>
    <property type="match status" value="1"/>
</dbReference>
<gene>
    <name evidence="3" type="primary">ApphoD</name>
</gene>
<dbReference type="InterPro" id="IPR029052">
    <property type="entry name" value="Metallo-depent_PP-like"/>
</dbReference>
<accession>F5HRA4</accession>
<dbReference type="InterPro" id="IPR032093">
    <property type="entry name" value="PhoD_N"/>
</dbReference>
<dbReference type="InterPro" id="IPR038607">
    <property type="entry name" value="PhoD-like_sf"/>
</dbReference>
<protein>
    <submittedName>
        <fullName evidence="3">Alkaline phosphatase D</fullName>
    </submittedName>
</protein>
<dbReference type="Gene3D" id="2.60.40.380">
    <property type="entry name" value="Purple acid phosphatase-like, N-terminal"/>
    <property type="match status" value="1"/>
</dbReference>
<feature type="domain" description="Phospholipase D N-terminal" evidence="2">
    <location>
        <begin position="47"/>
        <end position="142"/>
    </location>
</feature>
<dbReference type="PANTHER" id="PTHR43606:SF2">
    <property type="entry name" value="ALKALINE PHOSPHATASE FAMILY PROTEIN (AFU_ORTHOLOGUE AFUA_5G03860)"/>
    <property type="match status" value="1"/>
</dbReference>
<dbReference type="AlphaFoldDB" id="F5HRA4"/>
<dbReference type="SUPFAM" id="SSF56300">
    <property type="entry name" value="Metallo-dependent phosphatases"/>
    <property type="match status" value="1"/>
</dbReference>
<name>F5HRA4_APHHA</name>
<dbReference type="CDD" id="cd07389">
    <property type="entry name" value="MPP_PhoD"/>
    <property type="match status" value="1"/>
</dbReference>
<proteinExistence type="predicted"/>
<dbReference type="InterPro" id="IPR018946">
    <property type="entry name" value="PhoD-like_MPP"/>
</dbReference>
<dbReference type="SMR" id="F5HRA4"/>
<evidence type="ECO:0000259" key="1">
    <source>
        <dbReference type="Pfam" id="PF09423"/>
    </source>
</evidence>
<sequence length="526" mass="60174">MIYPFSSRMGRRNFLLTVSTIISLTLAKQASRRALAHPKFSDYPFSLGVASGDPTSDSVVLWTRLISDSVTETMPIADDLIVSWQIAADPKMRNLVSSGTTIASPELAHSVHVVVEGLSSDRAYWYQFKVGNELSPIGRTRTLPDPTVSPYALKFAFVSCQNYEQGYFNPYRHLADEDLDFVIHLGDYIYEYAANTSRGFPRQHPAVECSDLATYRQRYSLYKRDRDLQAAHAAFPFICTWDDHEVENDYANTESENFEAKQTFLQRRMAAYQAYYEHLPLRPFSRPQGASMQLYRRFQFGNLAQFYLLDGRQYRSDQAGDDNGEGGGQVIDRNCPELNNPNRSLLGKEQEQWLFQALKTSETHWNVIAQPYLVSQLKQPSAEAVRVWTDGWDGYPVSRQRLLEFLHWEKIANPIFIGGDIHSFWVSDLKRDFDNPESEIVASEFVTSSISSLGVPYEQFLSYLSVNPHIKFFESRQRGYVKCTCNQQQWTSELKCVDTVETPQSQINTLASYWVENGKKGTQLSP</sequence>